<evidence type="ECO:0000313" key="2">
    <source>
        <dbReference type="EMBL" id="KAJ0226628.1"/>
    </source>
</evidence>
<evidence type="ECO:0000256" key="1">
    <source>
        <dbReference type="SAM" id="Phobius"/>
    </source>
</evidence>
<proteinExistence type="predicted"/>
<dbReference type="PANTHER" id="PTHR35307">
    <property type="entry name" value="PROTEIN, PUTATIVE-RELATED"/>
    <property type="match status" value="1"/>
</dbReference>
<feature type="transmembrane region" description="Helical" evidence="1">
    <location>
        <begin position="305"/>
        <end position="332"/>
    </location>
</feature>
<organism evidence="2 3">
    <name type="scientific">Lactuca sativa</name>
    <name type="common">Garden lettuce</name>
    <dbReference type="NCBI Taxonomy" id="4236"/>
    <lineage>
        <taxon>Eukaryota</taxon>
        <taxon>Viridiplantae</taxon>
        <taxon>Streptophyta</taxon>
        <taxon>Embryophyta</taxon>
        <taxon>Tracheophyta</taxon>
        <taxon>Spermatophyta</taxon>
        <taxon>Magnoliopsida</taxon>
        <taxon>eudicotyledons</taxon>
        <taxon>Gunneridae</taxon>
        <taxon>Pentapetalae</taxon>
        <taxon>asterids</taxon>
        <taxon>campanulids</taxon>
        <taxon>Asterales</taxon>
        <taxon>Asteraceae</taxon>
        <taxon>Cichorioideae</taxon>
        <taxon>Cichorieae</taxon>
        <taxon>Lactucinae</taxon>
        <taxon>Lactuca</taxon>
    </lineage>
</organism>
<feature type="transmembrane region" description="Helical" evidence="1">
    <location>
        <begin position="235"/>
        <end position="258"/>
    </location>
</feature>
<dbReference type="Pfam" id="PF14223">
    <property type="entry name" value="Retrotran_gag_2"/>
    <property type="match status" value="1"/>
</dbReference>
<feature type="transmembrane region" description="Helical" evidence="1">
    <location>
        <begin position="361"/>
        <end position="383"/>
    </location>
</feature>
<dbReference type="EMBL" id="NBSK02000001">
    <property type="protein sequence ID" value="KAJ0226628.1"/>
    <property type="molecule type" value="Genomic_DNA"/>
</dbReference>
<sequence>MILSPDAMMEPTFEILEFLSLCSSFSNRFPLSPFLRPFQSTSVIYWFAIVTGVSTGHPPSLLRFPALQGLIILLEKIKDQTIFLFLQSSKMTGPIYPEDAIPWVGLYVCVASLVCILAMAADAFQGFRKRKLWFPCRFFTINAASLTLIAIAMKLPVDLNTDMSPSKAISIAFLVAMLGNFLPSVGLMDGKDLLLNMIAFGILMITITVNVWLQYSTIDDLRQYGILRFMQEHIIRLQMFMLICSLPWPFSVALTIPVSRKILQHRYKELHRFTSNHQEINFSYKELKHKVKKYWMMAETSNPQFAVACSPISSAFGVICLSLAFSSVYFFLDSGSYRSNYVFNSRLDSYEKSEYKWSMKLIVIMQTVGTIVGSIAPILRCLTSISHFDLSKKWTKNHLNLFKVEKYWTQTLQLWKHNHVASGIPGRHCKKLLHHIKNMILNFCIALQILVVVICKTICLIPRSFLILFSGCCYFYKSLMRRFKQEPNASDSNLIPDMEEYIGYVLQTEAEAKLSKNMLRNSFNSITRILHESEEKEPRYLMKLLKKSTGFYGVIEFDNDGVPPIHPEEIQNCWSLVAVTLTAIALSLPNTANGQVKGLLSGMSEGLQFVRHIEESLNTNGELVRARKAARHVWADVEVYYRWLQIDLQAHNGETSEEILEWLGDEAAKIVIQFKRSKYRSMDHSVLNSVAASSMYRISQTILLHCTKQENRPTDEELFELISTIIADLLCACFTNLPRVITMKCHEHAIEEREDSIRTAAQLLGRSKKILKILKARQLPDLDMDSMGYIDKWHALPKSQIPNCCFSSARSQLASSSSSESIEITISVAKLHSTLMITNIRNFIPITLEMESAQYISCSELLRIHCRAIELIDHIEPKAAIISSSTTNKVGADKPTDPKPIDLALWNRLDAIIYSTISNELLQTILKPKSSAAQAWATLESIFQHNQNERALYLEHKLVTTKLANFTNCSTYCQTLKMISDQLSNVDALVCNQ</sequence>
<evidence type="ECO:0000313" key="3">
    <source>
        <dbReference type="Proteomes" id="UP000235145"/>
    </source>
</evidence>
<feature type="transmembrane region" description="Helical" evidence="1">
    <location>
        <begin position="100"/>
        <end position="120"/>
    </location>
</feature>
<protein>
    <submittedName>
        <fullName evidence="2">Uncharacterized protein</fullName>
    </submittedName>
</protein>
<keyword evidence="1" id="KW-1133">Transmembrane helix</keyword>
<feature type="transmembrane region" description="Helical" evidence="1">
    <location>
        <begin position="168"/>
        <end position="187"/>
    </location>
</feature>
<dbReference type="PANTHER" id="PTHR35307:SF9">
    <property type="entry name" value="TRANSMEMBRANE PROTEIN"/>
    <property type="match status" value="1"/>
</dbReference>
<dbReference type="Proteomes" id="UP000235145">
    <property type="component" value="Unassembled WGS sequence"/>
</dbReference>
<name>A0A9R1WR79_LACSA</name>
<accession>A0A9R1WR79</accession>
<dbReference type="AlphaFoldDB" id="A0A9R1WR79"/>
<feature type="transmembrane region" description="Helical" evidence="1">
    <location>
        <begin position="436"/>
        <end position="454"/>
    </location>
</feature>
<keyword evidence="1" id="KW-0812">Transmembrane</keyword>
<feature type="transmembrane region" description="Helical" evidence="1">
    <location>
        <begin position="194"/>
        <end position="215"/>
    </location>
</feature>
<keyword evidence="3" id="KW-1185">Reference proteome</keyword>
<keyword evidence="1" id="KW-0472">Membrane</keyword>
<feature type="transmembrane region" description="Helical" evidence="1">
    <location>
        <begin position="132"/>
        <end position="153"/>
    </location>
</feature>
<reference evidence="2 3" key="1">
    <citation type="journal article" date="2017" name="Nat. Commun.">
        <title>Genome assembly with in vitro proximity ligation data and whole-genome triplication in lettuce.</title>
        <authorList>
            <person name="Reyes-Chin-Wo S."/>
            <person name="Wang Z."/>
            <person name="Yang X."/>
            <person name="Kozik A."/>
            <person name="Arikit S."/>
            <person name="Song C."/>
            <person name="Xia L."/>
            <person name="Froenicke L."/>
            <person name="Lavelle D.O."/>
            <person name="Truco M.J."/>
            <person name="Xia R."/>
            <person name="Zhu S."/>
            <person name="Xu C."/>
            <person name="Xu H."/>
            <person name="Xu X."/>
            <person name="Cox K."/>
            <person name="Korf I."/>
            <person name="Meyers B.C."/>
            <person name="Michelmore R.W."/>
        </authorList>
    </citation>
    <scope>NUCLEOTIDE SEQUENCE [LARGE SCALE GENOMIC DNA]</scope>
    <source>
        <strain evidence="3">cv. Salinas</strain>
        <tissue evidence="2">Seedlings</tissue>
    </source>
</reference>
<gene>
    <name evidence="2" type="ORF">LSAT_V11C100018970</name>
</gene>
<comment type="caution">
    <text evidence="2">The sequence shown here is derived from an EMBL/GenBank/DDBJ whole genome shotgun (WGS) entry which is preliminary data.</text>
</comment>